<name>A0A518H0Y5_9BACT</name>
<dbReference type="EMBL" id="CP036426">
    <property type="protein sequence ID" value="QDV34497.1"/>
    <property type="molecule type" value="Genomic_DNA"/>
</dbReference>
<dbReference type="OrthoDB" id="9949885at2"/>
<dbReference type="InterPro" id="IPR011051">
    <property type="entry name" value="RmlC_Cupin_sf"/>
</dbReference>
<evidence type="ECO:0008006" key="4">
    <source>
        <dbReference type="Google" id="ProtNLM"/>
    </source>
</evidence>
<feature type="region of interest" description="Disordered" evidence="1">
    <location>
        <begin position="1"/>
        <end position="27"/>
    </location>
</feature>
<gene>
    <name evidence="2" type="ORF">ElP_23860</name>
</gene>
<keyword evidence="3" id="KW-1185">Reference proteome</keyword>
<evidence type="ECO:0000313" key="3">
    <source>
        <dbReference type="Proteomes" id="UP000317835"/>
    </source>
</evidence>
<dbReference type="KEGG" id="tpla:ElP_23860"/>
<organism evidence="2 3">
    <name type="scientific">Tautonia plasticadhaerens</name>
    <dbReference type="NCBI Taxonomy" id="2527974"/>
    <lineage>
        <taxon>Bacteria</taxon>
        <taxon>Pseudomonadati</taxon>
        <taxon>Planctomycetota</taxon>
        <taxon>Planctomycetia</taxon>
        <taxon>Isosphaerales</taxon>
        <taxon>Isosphaeraceae</taxon>
        <taxon>Tautonia</taxon>
    </lineage>
</organism>
<evidence type="ECO:0000313" key="2">
    <source>
        <dbReference type="EMBL" id="QDV34497.1"/>
    </source>
</evidence>
<dbReference type="Proteomes" id="UP000317835">
    <property type="component" value="Chromosome"/>
</dbReference>
<reference evidence="2 3" key="1">
    <citation type="submission" date="2019-02" db="EMBL/GenBank/DDBJ databases">
        <title>Deep-cultivation of Planctomycetes and their phenomic and genomic characterization uncovers novel biology.</title>
        <authorList>
            <person name="Wiegand S."/>
            <person name="Jogler M."/>
            <person name="Boedeker C."/>
            <person name="Pinto D."/>
            <person name="Vollmers J."/>
            <person name="Rivas-Marin E."/>
            <person name="Kohn T."/>
            <person name="Peeters S.H."/>
            <person name="Heuer A."/>
            <person name="Rast P."/>
            <person name="Oberbeckmann S."/>
            <person name="Bunk B."/>
            <person name="Jeske O."/>
            <person name="Meyerdierks A."/>
            <person name="Storesund J.E."/>
            <person name="Kallscheuer N."/>
            <person name="Luecker S."/>
            <person name="Lage O.M."/>
            <person name="Pohl T."/>
            <person name="Merkel B.J."/>
            <person name="Hornburger P."/>
            <person name="Mueller R.-W."/>
            <person name="Bruemmer F."/>
            <person name="Labrenz M."/>
            <person name="Spormann A.M."/>
            <person name="Op den Camp H."/>
            <person name="Overmann J."/>
            <person name="Amann R."/>
            <person name="Jetten M.S.M."/>
            <person name="Mascher T."/>
            <person name="Medema M.H."/>
            <person name="Devos D.P."/>
            <person name="Kaster A.-K."/>
            <person name="Ovreas L."/>
            <person name="Rohde M."/>
            <person name="Galperin M.Y."/>
            <person name="Jogler C."/>
        </authorList>
    </citation>
    <scope>NUCLEOTIDE SEQUENCE [LARGE SCALE GENOMIC DNA]</scope>
    <source>
        <strain evidence="2 3">ElP</strain>
    </source>
</reference>
<protein>
    <recommendedName>
        <fullName evidence="4">Cupin domain protein</fullName>
    </recommendedName>
</protein>
<accession>A0A518H0Y5</accession>
<sequence length="93" mass="9073">MTPDTNAGGIGENDAESIRVEPGSCSGPKPGPAVLLIVEGFGSALSGDVWVEVGPGDRVVVDAGETCAVRSPTGGGAVSARLVHPTAHPAVAA</sequence>
<proteinExistence type="predicted"/>
<dbReference type="SUPFAM" id="SSF51182">
    <property type="entry name" value="RmlC-like cupins"/>
    <property type="match status" value="1"/>
</dbReference>
<evidence type="ECO:0000256" key="1">
    <source>
        <dbReference type="SAM" id="MobiDB-lite"/>
    </source>
</evidence>
<dbReference type="AlphaFoldDB" id="A0A518H0Y5"/>
<dbReference type="RefSeq" id="WP_145269423.1">
    <property type="nucleotide sequence ID" value="NZ_CP036426.1"/>
</dbReference>